<dbReference type="EMBL" id="CP045227">
    <property type="protein sequence ID" value="QFS50399.1"/>
    <property type="molecule type" value="Genomic_DNA"/>
</dbReference>
<evidence type="ECO:0000313" key="1">
    <source>
        <dbReference type="EMBL" id="QFS50399.1"/>
    </source>
</evidence>
<sequence>MNEEKYMLSIVKLFLNNYIKINLTRMNKYFDNNIAVKIWS</sequence>
<keyword evidence="2" id="KW-1185">Reference proteome</keyword>
<reference evidence="1 2" key="1">
    <citation type="submission" date="2019-10" db="EMBL/GenBank/DDBJ databases">
        <title>Genomic and transcriptomic insights into the perfect genentic adaptation of a filamentous nitrogen-fixing cyanobacterium to rice fields.</title>
        <authorList>
            <person name="Chen Z."/>
        </authorList>
    </citation>
    <scope>NUCLEOTIDE SEQUENCE [LARGE SCALE GENOMIC DNA]</scope>
    <source>
        <strain evidence="1">CCNUC1</strain>
    </source>
</reference>
<accession>A0A5P8WES2</accession>
<evidence type="ECO:0000313" key="2">
    <source>
        <dbReference type="Proteomes" id="UP000326678"/>
    </source>
</evidence>
<dbReference type="Proteomes" id="UP000326678">
    <property type="component" value="Chromosome Gxm2"/>
</dbReference>
<dbReference type="AlphaFoldDB" id="A0A5P8WES2"/>
<name>A0A5P8WES2_9NOSO</name>
<proteinExistence type="predicted"/>
<dbReference type="KEGG" id="nsh:GXM_07893"/>
<gene>
    <name evidence="1" type="ORF">GXM_07893</name>
</gene>
<protein>
    <submittedName>
        <fullName evidence="1">Uncharacterized protein</fullName>
    </submittedName>
</protein>
<organism evidence="1 2">
    <name type="scientific">Nostoc sphaeroides CCNUC1</name>
    <dbReference type="NCBI Taxonomy" id="2653204"/>
    <lineage>
        <taxon>Bacteria</taxon>
        <taxon>Bacillati</taxon>
        <taxon>Cyanobacteriota</taxon>
        <taxon>Cyanophyceae</taxon>
        <taxon>Nostocales</taxon>
        <taxon>Nostocaceae</taxon>
        <taxon>Nostoc</taxon>
    </lineage>
</organism>